<dbReference type="GeneID" id="34458065"/>
<gene>
    <name evidence="1" type="ORF">ASPGLDRAFT_1439373</name>
</gene>
<dbReference type="STRING" id="1160497.A0A1L9VN14"/>
<name>A0A1L9VN14_ASPGL</name>
<sequence>MGQGNGSPSQGGRVVSDALMPIEYTTGKNWEAADFESSFLEEVKNKVLAKWEKLGFRS</sequence>
<dbReference type="RefSeq" id="XP_022401972.1">
    <property type="nucleotide sequence ID" value="XM_022541804.1"/>
</dbReference>
<keyword evidence="2" id="KW-1185">Reference proteome</keyword>
<evidence type="ECO:0000313" key="2">
    <source>
        <dbReference type="Proteomes" id="UP000184300"/>
    </source>
</evidence>
<reference evidence="2" key="1">
    <citation type="journal article" date="2017" name="Genome Biol.">
        <title>Comparative genomics reveals high biological diversity and specific adaptations in the industrially and medically important fungal genus Aspergillus.</title>
        <authorList>
            <person name="de Vries R.P."/>
            <person name="Riley R."/>
            <person name="Wiebenga A."/>
            <person name="Aguilar-Osorio G."/>
            <person name="Amillis S."/>
            <person name="Uchima C.A."/>
            <person name="Anderluh G."/>
            <person name="Asadollahi M."/>
            <person name="Askin M."/>
            <person name="Barry K."/>
            <person name="Battaglia E."/>
            <person name="Bayram O."/>
            <person name="Benocci T."/>
            <person name="Braus-Stromeyer S.A."/>
            <person name="Caldana C."/>
            <person name="Canovas D."/>
            <person name="Cerqueira G.C."/>
            <person name="Chen F."/>
            <person name="Chen W."/>
            <person name="Choi C."/>
            <person name="Clum A."/>
            <person name="Dos Santos R.A."/>
            <person name="Damasio A.R."/>
            <person name="Diallinas G."/>
            <person name="Emri T."/>
            <person name="Fekete E."/>
            <person name="Flipphi M."/>
            <person name="Freyberg S."/>
            <person name="Gallo A."/>
            <person name="Gournas C."/>
            <person name="Habgood R."/>
            <person name="Hainaut M."/>
            <person name="Harispe M.L."/>
            <person name="Henrissat B."/>
            <person name="Hilden K.S."/>
            <person name="Hope R."/>
            <person name="Hossain A."/>
            <person name="Karabika E."/>
            <person name="Karaffa L."/>
            <person name="Karanyi Z."/>
            <person name="Krasevec N."/>
            <person name="Kuo A."/>
            <person name="Kusch H."/>
            <person name="LaButti K."/>
            <person name="Lagendijk E.L."/>
            <person name="Lapidus A."/>
            <person name="Levasseur A."/>
            <person name="Lindquist E."/>
            <person name="Lipzen A."/>
            <person name="Logrieco A.F."/>
            <person name="MacCabe A."/>
            <person name="Maekelae M.R."/>
            <person name="Malavazi I."/>
            <person name="Melin P."/>
            <person name="Meyer V."/>
            <person name="Mielnichuk N."/>
            <person name="Miskei M."/>
            <person name="Molnar A.P."/>
            <person name="Mule G."/>
            <person name="Ngan C.Y."/>
            <person name="Orejas M."/>
            <person name="Orosz E."/>
            <person name="Ouedraogo J.P."/>
            <person name="Overkamp K.M."/>
            <person name="Park H.-S."/>
            <person name="Perrone G."/>
            <person name="Piumi F."/>
            <person name="Punt P.J."/>
            <person name="Ram A.F."/>
            <person name="Ramon A."/>
            <person name="Rauscher S."/>
            <person name="Record E."/>
            <person name="Riano-Pachon D.M."/>
            <person name="Robert V."/>
            <person name="Roehrig J."/>
            <person name="Ruller R."/>
            <person name="Salamov A."/>
            <person name="Salih N.S."/>
            <person name="Samson R.A."/>
            <person name="Sandor E."/>
            <person name="Sanguinetti M."/>
            <person name="Schuetze T."/>
            <person name="Sepcic K."/>
            <person name="Shelest E."/>
            <person name="Sherlock G."/>
            <person name="Sophianopoulou V."/>
            <person name="Squina F.M."/>
            <person name="Sun H."/>
            <person name="Susca A."/>
            <person name="Todd R.B."/>
            <person name="Tsang A."/>
            <person name="Unkles S.E."/>
            <person name="van de Wiele N."/>
            <person name="van Rossen-Uffink D."/>
            <person name="Oliveira J.V."/>
            <person name="Vesth T.C."/>
            <person name="Visser J."/>
            <person name="Yu J.-H."/>
            <person name="Zhou M."/>
            <person name="Andersen M.R."/>
            <person name="Archer D.B."/>
            <person name="Baker S.E."/>
            <person name="Benoit I."/>
            <person name="Brakhage A.A."/>
            <person name="Braus G.H."/>
            <person name="Fischer R."/>
            <person name="Frisvad J.C."/>
            <person name="Goldman G.H."/>
            <person name="Houbraken J."/>
            <person name="Oakley B."/>
            <person name="Pocsi I."/>
            <person name="Scazzocchio C."/>
            <person name="Seiboth B."/>
            <person name="vanKuyk P.A."/>
            <person name="Wortman J."/>
            <person name="Dyer P.S."/>
            <person name="Grigoriev I.V."/>
        </authorList>
    </citation>
    <scope>NUCLEOTIDE SEQUENCE [LARGE SCALE GENOMIC DNA]</scope>
    <source>
        <strain evidence="2">CBS 516.65</strain>
    </source>
</reference>
<dbReference type="EMBL" id="KV878895">
    <property type="protein sequence ID" value="OJJ85274.1"/>
    <property type="molecule type" value="Genomic_DNA"/>
</dbReference>
<dbReference type="VEuPathDB" id="FungiDB:ASPGLDRAFT_1439373"/>
<dbReference type="Gene3D" id="1.20.5.4570">
    <property type="match status" value="1"/>
</dbReference>
<dbReference type="Proteomes" id="UP000184300">
    <property type="component" value="Unassembled WGS sequence"/>
</dbReference>
<proteinExistence type="predicted"/>
<protein>
    <submittedName>
        <fullName evidence="1">Uncharacterized protein</fullName>
    </submittedName>
</protein>
<dbReference type="AlphaFoldDB" id="A0A1L9VN14"/>
<organism evidence="1 2">
    <name type="scientific">Aspergillus glaucus CBS 516.65</name>
    <dbReference type="NCBI Taxonomy" id="1160497"/>
    <lineage>
        <taxon>Eukaryota</taxon>
        <taxon>Fungi</taxon>
        <taxon>Dikarya</taxon>
        <taxon>Ascomycota</taxon>
        <taxon>Pezizomycotina</taxon>
        <taxon>Eurotiomycetes</taxon>
        <taxon>Eurotiomycetidae</taxon>
        <taxon>Eurotiales</taxon>
        <taxon>Aspergillaceae</taxon>
        <taxon>Aspergillus</taxon>
        <taxon>Aspergillus subgen. Aspergillus</taxon>
    </lineage>
</organism>
<dbReference type="SUPFAM" id="SSF143968">
    <property type="entry name" value="UbiD C-terminal domain-like"/>
    <property type="match status" value="1"/>
</dbReference>
<dbReference type="OrthoDB" id="4878259at2759"/>
<accession>A0A1L9VN14</accession>
<evidence type="ECO:0000313" key="1">
    <source>
        <dbReference type="EMBL" id="OJJ85274.1"/>
    </source>
</evidence>